<reference evidence="1 2" key="1">
    <citation type="journal article" date="2011" name="Science">
        <title>The Selaginella genome identifies genetic changes associated with the evolution of vascular plants.</title>
        <authorList>
            <person name="Banks J.A."/>
            <person name="Nishiyama T."/>
            <person name="Hasebe M."/>
            <person name="Bowman J.L."/>
            <person name="Gribskov M."/>
            <person name="dePamphilis C."/>
            <person name="Albert V.A."/>
            <person name="Aono N."/>
            <person name="Aoyama T."/>
            <person name="Ambrose B.A."/>
            <person name="Ashton N.W."/>
            <person name="Axtell M.J."/>
            <person name="Barker E."/>
            <person name="Barker M.S."/>
            <person name="Bennetzen J.L."/>
            <person name="Bonawitz N.D."/>
            <person name="Chapple C."/>
            <person name="Cheng C."/>
            <person name="Correa L.G."/>
            <person name="Dacre M."/>
            <person name="DeBarry J."/>
            <person name="Dreyer I."/>
            <person name="Elias M."/>
            <person name="Engstrom E.M."/>
            <person name="Estelle M."/>
            <person name="Feng L."/>
            <person name="Finet C."/>
            <person name="Floyd S.K."/>
            <person name="Frommer W.B."/>
            <person name="Fujita T."/>
            <person name="Gramzow L."/>
            <person name="Gutensohn M."/>
            <person name="Harholt J."/>
            <person name="Hattori M."/>
            <person name="Heyl A."/>
            <person name="Hirai T."/>
            <person name="Hiwatashi Y."/>
            <person name="Ishikawa M."/>
            <person name="Iwata M."/>
            <person name="Karol K.G."/>
            <person name="Koehler B."/>
            <person name="Kolukisaoglu U."/>
            <person name="Kubo M."/>
            <person name="Kurata T."/>
            <person name="Lalonde S."/>
            <person name="Li K."/>
            <person name="Li Y."/>
            <person name="Litt A."/>
            <person name="Lyons E."/>
            <person name="Manning G."/>
            <person name="Maruyama T."/>
            <person name="Michael T.P."/>
            <person name="Mikami K."/>
            <person name="Miyazaki S."/>
            <person name="Morinaga S."/>
            <person name="Murata T."/>
            <person name="Mueller-Roeber B."/>
            <person name="Nelson D.R."/>
            <person name="Obara M."/>
            <person name="Oguri Y."/>
            <person name="Olmstead R.G."/>
            <person name="Onodera N."/>
            <person name="Petersen B.L."/>
            <person name="Pils B."/>
            <person name="Prigge M."/>
            <person name="Rensing S.A."/>
            <person name="Riano-Pachon D.M."/>
            <person name="Roberts A.W."/>
            <person name="Sato Y."/>
            <person name="Scheller H.V."/>
            <person name="Schulz B."/>
            <person name="Schulz C."/>
            <person name="Shakirov E.V."/>
            <person name="Shibagaki N."/>
            <person name="Shinohara N."/>
            <person name="Shippen D.E."/>
            <person name="Soerensen I."/>
            <person name="Sotooka R."/>
            <person name="Sugimoto N."/>
            <person name="Sugita M."/>
            <person name="Sumikawa N."/>
            <person name="Tanurdzic M."/>
            <person name="Theissen G."/>
            <person name="Ulvskov P."/>
            <person name="Wakazuki S."/>
            <person name="Weng J.K."/>
            <person name="Willats W.W."/>
            <person name="Wipf D."/>
            <person name="Wolf P.G."/>
            <person name="Yang L."/>
            <person name="Zimmer A.D."/>
            <person name="Zhu Q."/>
            <person name="Mitros T."/>
            <person name="Hellsten U."/>
            <person name="Loque D."/>
            <person name="Otillar R."/>
            <person name="Salamov A."/>
            <person name="Schmutz J."/>
            <person name="Shapiro H."/>
            <person name="Lindquist E."/>
            <person name="Lucas S."/>
            <person name="Rokhsar D."/>
            <person name="Grigoriev I.V."/>
        </authorList>
    </citation>
    <scope>NUCLEOTIDE SEQUENCE [LARGE SCALE GENOMIC DNA]</scope>
</reference>
<dbReference type="STRING" id="88036.D8T603"/>
<dbReference type="PANTHER" id="PTHR47473:SF1">
    <property type="entry name" value="METHYLTRANSFERASE DOMAIN-CONTAINING PROTEIN"/>
    <property type="match status" value="1"/>
</dbReference>
<proteinExistence type="predicted"/>
<accession>D8T603</accession>
<dbReference type="Proteomes" id="UP000001514">
    <property type="component" value="Unassembled WGS sequence"/>
</dbReference>
<dbReference type="eggNOG" id="ENOG502QQCH">
    <property type="taxonomic scope" value="Eukaryota"/>
</dbReference>
<dbReference type="KEGG" id="smo:SELMODRAFT_429381"/>
<evidence type="ECO:0000313" key="2">
    <source>
        <dbReference type="Proteomes" id="UP000001514"/>
    </source>
</evidence>
<protein>
    <submittedName>
        <fullName evidence="1">Uncharacterized protein</fullName>
    </submittedName>
</protein>
<dbReference type="GO" id="GO:0006578">
    <property type="term" value="P:amino-acid betaine biosynthetic process"/>
    <property type="evidence" value="ECO:0000318"/>
    <property type="project" value="GO_Central"/>
</dbReference>
<dbReference type="EMBL" id="GL377679">
    <property type="protein sequence ID" value="EFJ07822.1"/>
    <property type="molecule type" value="Genomic_DNA"/>
</dbReference>
<dbReference type="PANTHER" id="PTHR47473">
    <property type="entry name" value="BTA1P"/>
    <property type="match status" value="1"/>
</dbReference>
<evidence type="ECO:0000313" key="1">
    <source>
        <dbReference type="EMBL" id="EFJ07822.1"/>
    </source>
</evidence>
<dbReference type="InterPro" id="IPR021829">
    <property type="entry name" value="DUF3419"/>
</dbReference>
<dbReference type="Gramene" id="EFJ07822">
    <property type="protein sequence ID" value="EFJ07822"/>
    <property type="gene ID" value="SELMODRAFT_429381"/>
</dbReference>
<gene>
    <name evidence="1" type="ORF">SELMODRAFT_429381</name>
</gene>
<keyword evidence="2" id="KW-1185">Reference proteome</keyword>
<sequence length="260" mass="30096">MDCTTTERFIESLVNAPTLQQQRELWYNASACTKRNWLSQAGIFAKMVSFFVTNRFTMWFCAGVCKGQLRLLRKEGNLYNYIVRCLNSTAAYSHLRDRNYFYRCCLTGKFSSNCCPRFLEKENFHKLKTRLAAEECLLIQTATFVEELSKRMYTKVILMDHVDWLEQSDVDVLCKALQAHVILVFSLGRVIWRMIQVATSKAYMDRVNMYASFFVAVRVGGLASIKIPIHPSSRLHDHKLDPKEPESPDSVLPAPLWIEI</sequence>
<name>D8T603_SELML</name>
<dbReference type="HOGENOM" id="CLU_072445_0_0_1"/>
<dbReference type="Pfam" id="PF11899">
    <property type="entry name" value="DUF3419"/>
    <property type="match status" value="1"/>
</dbReference>
<dbReference type="InParanoid" id="D8T603"/>
<organism evidence="2">
    <name type="scientific">Selaginella moellendorffii</name>
    <name type="common">Spikemoss</name>
    <dbReference type="NCBI Taxonomy" id="88036"/>
    <lineage>
        <taxon>Eukaryota</taxon>
        <taxon>Viridiplantae</taxon>
        <taxon>Streptophyta</taxon>
        <taxon>Embryophyta</taxon>
        <taxon>Tracheophyta</taxon>
        <taxon>Lycopodiopsida</taxon>
        <taxon>Selaginellales</taxon>
        <taxon>Selaginellaceae</taxon>
        <taxon>Selaginella</taxon>
    </lineage>
</organism>
<dbReference type="AlphaFoldDB" id="D8T603"/>